<keyword evidence="1" id="KW-0175">Coiled coil</keyword>
<dbReference type="InterPro" id="IPR010982">
    <property type="entry name" value="Lambda_DNA-bd_dom_sf"/>
</dbReference>
<keyword evidence="2" id="KW-0812">Transmembrane</keyword>
<dbReference type="KEGG" id="ifn:GM661_10425"/>
<feature type="transmembrane region" description="Helical" evidence="2">
    <location>
        <begin position="107"/>
        <end position="129"/>
    </location>
</feature>
<evidence type="ECO:0000313" key="5">
    <source>
        <dbReference type="Proteomes" id="UP000665020"/>
    </source>
</evidence>
<dbReference type="AlphaFoldDB" id="A0A8A7KF90"/>
<keyword evidence="2" id="KW-0472">Membrane</keyword>
<dbReference type="EMBL" id="CP046640">
    <property type="protein sequence ID" value="QTL98358.1"/>
    <property type="molecule type" value="Genomic_DNA"/>
</dbReference>
<dbReference type="GO" id="GO:0003677">
    <property type="term" value="F:DNA binding"/>
    <property type="evidence" value="ECO:0007669"/>
    <property type="project" value="InterPro"/>
</dbReference>
<dbReference type="PROSITE" id="PS50943">
    <property type="entry name" value="HTH_CROC1"/>
    <property type="match status" value="1"/>
</dbReference>
<evidence type="ECO:0000259" key="3">
    <source>
        <dbReference type="PROSITE" id="PS50943"/>
    </source>
</evidence>
<dbReference type="SMART" id="SM00530">
    <property type="entry name" value="HTH_XRE"/>
    <property type="match status" value="1"/>
</dbReference>
<proteinExistence type="predicted"/>
<dbReference type="InterPro" id="IPR050400">
    <property type="entry name" value="Bact_Cytoskel_RodZ"/>
</dbReference>
<evidence type="ECO:0000256" key="1">
    <source>
        <dbReference type="SAM" id="Coils"/>
    </source>
</evidence>
<dbReference type="CDD" id="cd00093">
    <property type="entry name" value="HTH_XRE"/>
    <property type="match status" value="1"/>
</dbReference>
<dbReference type="PANTHER" id="PTHR34475:SF1">
    <property type="entry name" value="CYTOSKELETON PROTEIN RODZ"/>
    <property type="match status" value="1"/>
</dbReference>
<accession>A0A8A7KF90</accession>
<reference evidence="4" key="1">
    <citation type="submission" date="2019-12" db="EMBL/GenBank/DDBJ databases">
        <authorList>
            <person name="zhang j."/>
            <person name="sun C.M."/>
        </authorList>
    </citation>
    <scope>NUCLEOTIDE SEQUENCE</scope>
    <source>
        <strain evidence="4">NS-1</strain>
    </source>
</reference>
<evidence type="ECO:0000256" key="2">
    <source>
        <dbReference type="SAM" id="Phobius"/>
    </source>
</evidence>
<dbReference type="PANTHER" id="PTHR34475">
    <property type="match status" value="1"/>
</dbReference>
<feature type="domain" description="HTH cro/C1-type" evidence="3">
    <location>
        <begin position="7"/>
        <end position="41"/>
    </location>
</feature>
<dbReference type="Pfam" id="PF13464">
    <property type="entry name" value="RodZ_C"/>
    <property type="match status" value="1"/>
</dbReference>
<dbReference type="SUPFAM" id="SSF47413">
    <property type="entry name" value="lambda repressor-like DNA-binding domains"/>
    <property type="match status" value="1"/>
</dbReference>
<dbReference type="Gene3D" id="1.10.260.40">
    <property type="entry name" value="lambda repressor-like DNA-binding domains"/>
    <property type="match status" value="1"/>
</dbReference>
<sequence>MSIGAKLKEAREKQGLSLKDLQEKTKIRSKYLAALENEEYELIPGEAYVKVFIKGYADYLNLDGAQLVNKYNQVKEMERKEQEKEEEETIIENEKNEKNSSILHNKVFLSLIVVLLVLLVVGFVVYNVFLLNDSKNEVNNIADKNYNIDITADKKEIESEDELETYVIVDNDYNEVEEVSSQTVNSFNHRPVQDETVSKNLDSKKKIIKLLVIDRTWLEIVVDNKKIFTGILDKGEVKEYSGNDKLSLTIGNAAGVKVEVDGQDLGPWGRKGEVVKKEIKF</sequence>
<organism evidence="4 5">
    <name type="scientific">Iocasia fonsfrigidae</name>
    <dbReference type="NCBI Taxonomy" id="2682810"/>
    <lineage>
        <taxon>Bacteria</taxon>
        <taxon>Bacillati</taxon>
        <taxon>Bacillota</taxon>
        <taxon>Clostridia</taxon>
        <taxon>Halanaerobiales</taxon>
        <taxon>Halanaerobiaceae</taxon>
        <taxon>Iocasia</taxon>
    </lineage>
</organism>
<protein>
    <submittedName>
        <fullName evidence="4">DUF4115 domain-containing protein</fullName>
    </submittedName>
</protein>
<name>A0A8A7KF90_9FIRM</name>
<dbReference type="Proteomes" id="UP000665020">
    <property type="component" value="Chromosome"/>
</dbReference>
<dbReference type="InterPro" id="IPR001387">
    <property type="entry name" value="Cro/C1-type_HTH"/>
</dbReference>
<keyword evidence="5" id="KW-1185">Reference proteome</keyword>
<feature type="coiled-coil region" evidence="1">
    <location>
        <begin position="67"/>
        <end position="99"/>
    </location>
</feature>
<dbReference type="RefSeq" id="WP_230866796.1">
    <property type="nucleotide sequence ID" value="NZ_CP046640.1"/>
</dbReference>
<dbReference type="Pfam" id="PF13413">
    <property type="entry name" value="HTH_25"/>
    <property type="match status" value="1"/>
</dbReference>
<dbReference type="InterPro" id="IPR025194">
    <property type="entry name" value="RodZ-like_C"/>
</dbReference>
<keyword evidence="2" id="KW-1133">Transmembrane helix</keyword>
<gene>
    <name evidence="4" type="ORF">GM661_10425</name>
</gene>
<evidence type="ECO:0000313" key="4">
    <source>
        <dbReference type="EMBL" id="QTL98358.1"/>
    </source>
</evidence>